<feature type="region of interest" description="Disordered" evidence="1">
    <location>
        <begin position="105"/>
        <end position="124"/>
    </location>
</feature>
<reference evidence="4" key="1">
    <citation type="submission" date="2016-06" db="UniProtKB">
        <authorList>
            <consortium name="WormBaseParasite"/>
        </authorList>
    </citation>
    <scope>IDENTIFICATION</scope>
</reference>
<dbReference type="AlphaFoldDB" id="A0A183AFL4"/>
<dbReference type="WBParaSite" id="ECPE_0000576201-mRNA-1">
    <property type="protein sequence ID" value="ECPE_0000576201-mRNA-1"/>
    <property type="gene ID" value="ECPE_0000576201"/>
</dbReference>
<organism evidence="4">
    <name type="scientific">Echinostoma caproni</name>
    <dbReference type="NCBI Taxonomy" id="27848"/>
    <lineage>
        <taxon>Eukaryota</taxon>
        <taxon>Metazoa</taxon>
        <taxon>Spiralia</taxon>
        <taxon>Lophotrochozoa</taxon>
        <taxon>Platyhelminthes</taxon>
        <taxon>Trematoda</taxon>
        <taxon>Digenea</taxon>
        <taxon>Plagiorchiida</taxon>
        <taxon>Echinostomata</taxon>
        <taxon>Echinostomatoidea</taxon>
        <taxon>Echinostomatidae</taxon>
        <taxon>Echinostoma</taxon>
    </lineage>
</organism>
<protein>
    <submittedName>
        <fullName evidence="4">Reverse transcriptase domain-containing protein</fullName>
    </submittedName>
</protein>
<feature type="region of interest" description="Disordered" evidence="1">
    <location>
        <begin position="141"/>
        <end position="169"/>
    </location>
</feature>
<sequence length="580" mass="63088">MNENVLQNALSGLANGGVELLPGNKVPDLEYADDIALLGDNTQAVQNALNCLAIEVSRYESAIPDHVYRCDSQGTISSTEMPEDEARLSDCNATVEPVESTLRAPATLTSTPTSTASSVSMDMEGSMVLSDPEVERYSTLNRHHHRRRTKGDGGTRTMRPNHNVRHSSAHRAPCRVIVRQPVIDLSQMVLVPFDAEAWSGPVLKPRSALTASERAQLVDPYGLTQFDTTGGSDKKCGGTKDLVSRNRRLFSGKPNEKSRNRCDSTPSSCMTEGNLTVHTGSSIHDHSSKVATLHYDSDSGASHQYMDITMKLERYVGLAVLMSSTKRFKARPGYLQAVFGQVESQRTEGIRLVKSGTQRRSTHPDVTETTAGLPSTRGLSTTQPRHSHSGATLVTPAGDQSNKPLDREIGRTGPTSADEKCEMKPAPAEPVSVTSLKTTVGPVQAKLSEYCILNSRPSHMHHVYHLAREAQSQTSPLSQSPVKQTTTNVTSPDPEANRTNPHTRTQTYADLAFTDDPVTTTNRGTRVSSQSVEVQTMLSKSTVNRLYDTDVSSCSTAYESVMEFLTATDDSTSPKLKTSR</sequence>
<feature type="compositionally biased region" description="Low complexity" evidence="1">
    <location>
        <begin position="105"/>
        <end position="120"/>
    </location>
</feature>
<feature type="region of interest" description="Disordered" evidence="1">
    <location>
        <begin position="356"/>
        <end position="432"/>
    </location>
</feature>
<gene>
    <name evidence="2" type="ORF">ECPE_LOCUS5749</name>
</gene>
<evidence type="ECO:0000313" key="3">
    <source>
        <dbReference type="Proteomes" id="UP000272942"/>
    </source>
</evidence>
<proteinExistence type="predicted"/>
<keyword evidence="3" id="KW-1185">Reference proteome</keyword>
<dbReference type="Proteomes" id="UP000272942">
    <property type="component" value="Unassembled WGS sequence"/>
</dbReference>
<reference evidence="2 3" key="2">
    <citation type="submission" date="2018-11" db="EMBL/GenBank/DDBJ databases">
        <authorList>
            <consortium name="Pathogen Informatics"/>
        </authorList>
    </citation>
    <scope>NUCLEOTIDE SEQUENCE [LARGE SCALE GENOMIC DNA]</scope>
    <source>
        <strain evidence="2 3">Egypt</strain>
    </source>
</reference>
<dbReference type="OrthoDB" id="6257403at2759"/>
<name>A0A183AFL4_9TREM</name>
<feature type="region of interest" description="Disordered" evidence="1">
    <location>
        <begin position="471"/>
        <end position="503"/>
    </location>
</feature>
<evidence type="ECO:0000313" key="4">
    <source>
        <dbReference type="WBParaSite" id="ECPE_0000576201-mRNA-1"/>
    </source>
</evidence>
<evidence type="ECO:0000256" key="1">
    <source>
        <dbReference type="SAM" id="MobiDB-lite"/>
    </source>
</evidence>
<feature type="compositionally biased region" description="Polar residues" evidence="1">
    <location>
        <begin position="367"/>
        <end position="403"/>
    </location>
</feature>
<dbReference type="EMBL" id="UZAN01042631">
    <property type="protein sequence ID" value="VDP76443.1"/>
    <property type="molecule type" value="Genomic_DNA"/>
</dbReference>
<evidence type="ECO:0000313" key="2">
    <source>
        <dbReference type="EMBL" id="VDP76443.1"/>
    </source>
</evidence>
<accession>A0A183AFL4</accession>